<comment type="function">
    <text evidence="18">Catalyzes the oxidative decarboxylation of isocitrate to 2-oxoglutarate and carbon dioxide with the concomitant reduction of NADP(+).</text>
</comment>
<evidence type="ECO:0000256" key="14">
    <source>
        <dbReference type="ARBA" id="ARBA00023554"/>
    </source>
</evidence>
<evidence type="ECO:0000256" key="4">
    <source>
        <dbReference type="ARBA" id="ARBA00011738"/>
    </source>
</evidence>
<dbReference type="Proteomes" id="UP000292858">
    <property type="component" value="Unassembled WGS sequence"/>
</dbReference>
<evidence type="ECO:0000256" key="17">
    <source>
        <dbReference type="ARBA" id="ARBA00031098"/>
    </source>
</evidence>
<evidence type="ECO:0000256" key="13">
    <source>
        <dbReference type="ARBA" id="ARBA00023211"/>
    </source>
</evidence>
<dbReference type="GO" id="GO:0006099">
    <property type="term" value="P:tricarboxylic acid cycle"/>
    <property type="evidence" value="ECO:0007669"/>
    <property type="project" value="UniProtKB-KW"/>
</dbReference>
<dbReference type="SMART" id="SM01329">
    <property type="entry name" value="Iso_dh"/>
    <property type="match status" value="1"/>
</dbReference>
<keyword evidence="21" id="KW-1185">Reference proteome</keyword>
<dbReference type="PANTHER" id="PTHR11835:SF43">
    <property type="entry name" value="ISOPROPYLMALATE DEHYDROGENASE-LIKE DOMAIN-CONTAINING PROTEIN"/>
    <property type="match status" value="1"/>
</dbReference>
<dbReference type="PROSITE" id="PS00470">
    <property type="entry name" value="IDH_IMDH"/>
    <property type="match status" value="1"/>
</dbReference>
<evidence type="ECO:0000256" key="18">
    <source>
        <dbReference type="ARBA" id="ARBA00046127"/>
    </source>
</evidence>
<evidence type="ECO:0000256" key="8">
    <source>
        <dbReference type="ARBA" id="ARBA00022532"/>
    </source>
</evidence>
<evidence type="ECO:0000256" key="11">
    <source>
        <dbReference type="ARBA" id="ARBA00022857"/>
    </source>
</evidence>
<sequence>MSLITTESGKKVYLTPEGRKLITVIPGDGIGPECVEATLKVLEAAKAPLEYEVREAGAAVFRRGLESGVPPETIESVRKTRVVLKGPLETPVGYGEKSANVTLRKLFETYANVRPVREFPNVPTPYSGRGIDLVVVRENVEDLYAAIEHMQTPGVAQTLKLISRKGAEKIIRFAFELARSEGRKKVHCATKSNIMKLTEGTMKRVFEEVAREYPDLEAHHIIVDNAAHQLVKRPEQFEVIVTTNLNGDILSDLTSGLIGGLGFAPSANIGHEVAIFEAVHGSAPKYAGKNVINPTAVLLSAVMMLRYLEEFATADLIENAVLYTLEEGKVLTGDVVGYDRGAKTTEYAEAIVANLGQRPRTAKVRDYRPIRLPPSSPDPVAVRPKSRRVVGVDVFVESELHPEPLGHLLEELVQGLPFRLKMVSNRGTQVYPPTGGLVDLVDHYRCRFLYGKEGEPSDREVLDLVGRVASRLRWMHLEKLQEFDGEPGFTKAQGEN</sequence>
<keyword evidence="12 20" id="KW-0560">Oxidoreductase</keyword>
<dbReference type="GO" id="GO:0051287">
    <property type="term" value="F:NAD binding"/>
    <property type="evidence" value="ECO:0007669"/>
    <property type="project" value="InterPro"/>
</dbReference>
<dbReference type="InterPro" id="IPR040978">
    <property type="entry name" value="Isocitrate_DH_TT1725_C"/>
</dbReference>
<keyword evidence="9" id="KW-0479">Metal-binding</keyword>
<comment type="cofactor">
    <cofactor evidence="2">
        <name>Mg(2+)</name>
        <dbReference type="ChEBI" id="CHEBI:18420"/>
    </cofactor>
</comment>
<dbReference type="PANTHER" id="PTHR11835">
    <property type="entry name" value="DECARBOXYLATING DEHYDROGENASES-ISOCITRATE, ISOPROPYLMALATE, TARTRATE"/>
    <property type="match status" value="1"/>
</dbReference>
<dbReference type="GO" id="GO:0004450">
    <property type="term" value="F:isocitrate dehydrogenase (NADP+) activity"/>
    <property type="evidence" value="ECO:0007669"/>
    <property type="project" value="UniProtKB-EC"/>
</dbReference>
<dbReference type="NCBIfam" id="NF006673">
    <property type="entry name" value="PRK09222.1"/>
    <property type="match status" value="1"/>
</dbReference>
<evidence type="ECO:0000256" key="15">
    <source>
        <dbReference type="ARBA" id="ARBA00029765"/>
    </source>
</evidence>
<comment type="similarity">
    <text evidence="3">Belongs to the isocitrate and isopropylmalate dehydrogenases family.</text>
</comment>
<evidence type="ECO:0000256" key="5">
    <source>
        <dbReference type="ARBA" id="ARBA00013013"/>
    </source>
</evidence>
<proteinExistence type="inferred from homology"/>
<keyword evidence="10" id="KW-0460">Magnesium</keyword>
<feature type="domain" description="Isopropylmalate dehydrogenase-like" evidence="19">
    <location>
        <begin position="21"/>
        <end position="351"/>
    </location>
</feature>
<name>A0A4Q9B4I8_9DEIN</name>
<evidence type="ECO:0000256" key="9">
    <source>
        <dbReference type="ARBA" id="ARBA00022723"/>
    </source>
</evidence>
<dbReference type="SUPFAM" id="SSF53659">
    <property type="entry name" value="Isocitrate/Isopropylmalate dehydrogenase-like"/>
    <property type="match status" value="1"/>
</dbReference>
<evidence type="ECO:0000256" key="16">
    <source>
        <dbReference type="ARBA" id="ARBA00029990"/>
    </source>
</evidence>
<protein>
    <recommendedName>
        <fullName evidence="6">Isocitrate dehydrogenase [NADP]</fullName>
        <ecNumber evidence="5">1.1.1.42</ecNumber>
    </recommendedName>
    <alternativeName>
        <fullName evidence="15">IDP</fullName>
    </alternativeName>
    <alternativeName>
        <fullName evidence="16">NADP(+)-specific ICDH</fullName>
    </alternativeName>
    <alternativeName>
        <fullName evidence="17">Oxalosuccinate decarboxylase</fullName>
    </alternativeName>
</protein>
<evidence type="ECO:0000256" key="1">
    <source>
        <dbReference type="ARBA" id="ARBA00001936"/>
    </source>
</evidence>
<dbReference type="OrthoDB" id="9806254at2"/>
<comment type="subunit">
    <text evidence="4">Homodimer.</text>
</comment>
<dbReference type="Gene3D" id="3.40.718.10">
    <property type="entry name" value="Isopropylmalate Dehydrogenase"/>
    <property type="match status" value="1"/>
</dbReference>
<evidence type="ECO:0000256" key="10">
    <source>
        <dbReference type="ARBA" id="ARBA00022842"/>
    </source>
</evidence>
<keyword evidence="11" id="KW-0521">NADP</keyword>
<dbReference type="EC" id="1.1.1.42" evidence="5"/>
<organism evidence="20 21">
    <name type="scientific">Thermus thermamylovorans</name>
    <dbReference type="NCBI Taxonomy" id="2509362"/>
    <lineage>
        <taxon>Bacteria</taxon>
        <taxon>Thermotogati</taxon>
        <taxon>Deinococcota</taxon>
        <taxon>Deinococci</taxon>
        <taxon>Thermales</taxon>
        <taxon>Thermaceae</taxon>
        <taxon>Thermus</taxon>
    </lineage>
</organism>
<dbReference type="GO" id="GO:0006102">
    <property type="term" value="P:isocitrate metabolic process"/>
    <property type="evidence" value="ECO:0007669"/>
    <property type="project" value="TreeGrafter"/>
</dbReference>
<comment type="caution">
    <text evidence="20">The sequence shown here is derived from an EMBL/GenBank/DDBJ whole genome shotgun (WGS) entry which is preliminary data.</text>
</comment>
<keyword evidence="7" id="KW-0329">Glyoxylate bypass</keyword>
<dbReference type="GO" id="GO:0000287">
    <property type="term" value="F:magnesium ion binding"/>
    <property type="evidence" value="ECO:0007669"/>
    <property type="project" value="InterPro"/>
</dbReference>
<evidence type="ECO:0000313" key="21">
    <source>
        <dbReference type="Proteomes" id="UP000292858"/>
    </source>
</evidence>
<gene>
    <name evidence="20" type="ORF">ETP66_06525</name>
</gene>
<dbReference type="GO" id="GO:0006097">
    <property type="term" value="P:glyoxylate cycle"/>
    <property type="evidence" value="ECO:0007669"/>
    <property type="project" value="UniProtKB-KW"/>
</dbReference>
<evidence type="ECO:0000256" key="2">
    <source>
        <dbReference type="ARBA" id="ARBA00001946"/>
    </source>
</evidence>
<evidence type="ECO:0000256" key="7">
    <source>
        <dbReference type="ARBA" id="ARBA00022435"/>
    </source>
</evidence>
<reference evidence="20 21" key="1">
    <citation type="submission" date="2019-02" db="EMBL/GenBank/DDBJ databases">
        <title>Thermus sp. a novel from hot spring.</title>
        <authorList>
            <person name="Zhao Z."/>
        </authorList>
    </citation>
    <scope>NUCLEOTIDE SEQUENCE [LARGE SCALE GENOMIC DNA]</scope>
    <source>
        <strain evidence="20 21">CFH 72773T</strain>
    </source>
</reference>
<dbReference type="InterPro" id="IPR046997">
    <property type="entry name" value="Isocitrate_DH_TT1725_C_sf"/>
</dbReference>
<dbReference type="Pfam" id="PF00180">
    <property type="entry name" value="Iso_dh"/>
    <property type="match status" value="1"/>
</dbReference>
<evidence type="ECO:0000256" key="6">
    <source>
        <dbReference type="ARBA" id="ARBA00019562"/>
    </source>
</evidence>
<dbReference type="InterPro" id="IPR024084">
    <property type="entry name" value="IsoPropMal-DH-like_dom"/>
</dbReference>
<evidence type="ECO:0000256" key="3">
    <source>
        <dbReference type="ARBA" id="ARBA00007769"/>
    </source>
</evidence>
<evidence type="ECO:0000256" key="12">
    <source>
        <dbReference type="ARBA" id="ARBA00023002"/>
    </source>
</evidence>
<evidence type="ECO:0000313" key="20">
    <source>
        <dbReference type="EMBL" id="TBH20712.1"/>
    </source>
</evidence>
<dbReference type="GO" id="GO:0004449">
    <property type="term" value="F:isocitrate dehydrogenase (NAD+) activity"/>
    <property type="evidence" value="ECO:0007669"/>
    <property type="project" value="TreeGrafter"/>
</dbReference>
<accession>A0A4Q9B4I8</accession>
<evidence type="ECO:0000259" key="19">
    <source>
        <dbReference type="SMART" id="SM01329"/>
    </source>
</evidence>
<comment type="catalytic activity">
    <reaction evidence="14">
        <text>D-threo-isocitrate + NADP(+) = 2-oxoglutarate + CO2 + NADPH</text>
        <dbReference type="Rhea" id="RHEA:19629"/>
        <dbReference type="ChEBI" id="CHEBI:15562"/>
        <dbReference type="ChEBI" id="CHEBI:16526"/>
        <dbReference type="ChEBI" id="CHEBI:16810"/>
        <dbReference type="ChEBI" id="CHEBI:57783"/>
        <dbReference type="ChEBI" id="CHEBI:58349"/>
        <dbReference type="EC" id="1.1.1.42"/>
    </reaction>
</comment>
<keyword evidence="8" id="KW-0816">Tricarboxylic acid cycle</keyword>
<dbReference type="EMBL" id="SIJL01000006">
    <property type="protein sequence ID" value="TBH20712.1"/>
    <property type="molecule type" value="Genomic_DNA"/>
</dbReference>
<keyword evidence="13" id="KW-0464">Manganese</keyword>
<dbReference type="AlphaFoldDB" id="A0A4Q9B4I8"/>
<comment type="cofactor">
    <cofactor evidence="1">
        <name>Mn(2+)</name>
        <dbReference type="ChEBI" id="CHEBI:29035"/>
    </cofactor>
</comment>
<dbReference type="Pfam" id="PF18324">
    <property type="entry name" value="Isocitrate_DH_C_bact"/>
    <property type="match status" value="1"/>
</dbReference>
<dbReference type="RefSeq" id="WP_130841718.1">
    <property type="nucleotide sequence ID" value="NZ_SIJL01000006.1"/>
</dbReference>
<dbReference type="InterPro" id="IPR019818">
    <property type="entry name" value="IsoCit/isopropylmalate_DH_CS"/>
</dbReference>
<dbReference type="Gene3D" id="3.30.70.1570">
    <property type="match status" value="1"/>
</dbReference>